<keyword evidence="4" id="KW-0456">Lyase</keyword>
<reference evidence="7 8" key="1">
    <citation type="submission" date="2019-10" db="EMBL/GenBank/DDBJ databases">
        <title>Description of Paenibacillus terrestris sp. nov.</title>
        <authorList>
            <person name="Carlier A."/>
            <person name="Qi S."/>
        </authorList>
    </citation>
    <scope>NUCLEOTIDE SEQUENCE [LARGE SCALE GENOMIC DNA]</scope>
    <source>
        <strain evidence="7 8">LMG 31458</strain>
    </source>
</reference>
<evidence type="ECO:0008006" key="9">
    <source>
        <dbReference type="Google" id="ProtNLM"/>
    </source>
</evidence>
<keyword evidence="8" id="KW-1185">Reference proteome</keyword>
<evidence type="ECO:0000256" key="2">
    <source>
        <dbReference type="ARBA" id="ARBA00022729"/>
    </source>
</evidence>
<dbReference type="Proteomes" id="UP000616779">
    <property type="component" value="Unassembled WGS sequence"/>
</dbReference>
<evidence type="ECO:0000256" key="3">
    <source>
        <dbReference type="ARBA" id="ARBA00022764"/>
    </source>
</evidence>
<proteinExistence type="predicted"/>
<comment type="caution">
    <text evidence="7">The sequence shown here is derived from an EMBL/GenBank/DDBJ whole genome shotgun (WGS) entry which is preliminary data.</text>
</comment>
<evidence type="ECO:0000256" key="1">
    <source>
        <dbReference type="ARBA" id="ARBA00004418"/>
    </source>
</evidence>
<name>A0ABX1XWX1_9BACL</name>
<sequence>MVCGQCHVEGEETIVNIQALLKEPISTRELLANLQSRLEPMKLKSAYISEHMPELARETIANAEEAYKGMIILPGTGGVREFVGNPPCWLERRHNDNEFLWQLNRMTHWQEMLEAYSLTREDKYGRKVIEEMLDWMETVEIHEDMADYPVGYFSQCHPLRALELGIRCYKTWPLVLEHLGHTDMFTEEVLEKYLVAVYKQIKILRKVSPLLWPKADHNHFLMECLGILTTALYFPELKEAEEWKSFAIDGIERCVSAQLTEDGGQIEGCPSYHNGCMFWFGLAVVLAKRFHFQFSDRYMELLRKNLDYSIYSLRPTGKCVPVGDSYANHLAVLGAVYGYMALDDPIWLGLAANLIDYQLIVQEASKHIWRALDVKRLHDDLRMLQDKQVECDKLTTFWNRTLHQAIIRSGWDSKALSFLFTCRSPVQNEHAHIDLMSFDFTALGKNMVCDPGFFCFRDDEDRRQFKSTNFHSTLLIDERDHFEYLGSWKYGPQKPGGIYNVEDRGFYQVASAYHLNYEPVLHHRHIALVDGQMVVIVDQVEGLDQQEVERYFHLDFTEVEAGSDAVIATSDIANLAIYSYPWEEVDLLPGRLSDDNDVARAATRVRFHGMQSGTATYLTVLVPYKGEQQPAVQIKEVTDGVFEFGYGERYQVAVEEHDVVISSS</sequence>
<gene>
    <name evidence="7" type="ORF">GC098_16825</name>
</gene>
<organism evidence="7 8">
    <name type="scientific">Paenibacillus phytorum</name>
    <dbReference type="NCBI Taxonomy" id="2654977"/>
    <lineage>
        <taxon>Bacteria</taxon>
        <taxon>Bacillati</taxon>
        <taxon>Bacillota</taxon>
        <taxon>Bacilli</taxon>
        <taxon>Bacillales</taxon>
        <taxon>Paenibacillaceae</taxon>
        <taxon>Paenibacillus</taxon>
    </lineage>
</organism>
<dbReference type="InterPro" id="IPR012480">
    <property type="entry name" value="Hepar_II_III_C"/>
</dbReference>
<dbReference type="InterPro" id="IPR008929">
    <property type="entry name" value="Chondroitin_lyas"/>
</dbReference>
<dbReference type="EMBL" id="WHOA01000115">
    <property type="protein sequence ID" value="NOU73062.1"/>
    <property type="molecule type" value="Genomic_DNA"/>
</dbReference>
<accession>A0ABX1XWX1</accession>
<evidence type="ECO:0000313" key="7">
    <source>
        <dbReference type="EMBL" id="NOU73062.1"/>
    </source>
</evidence>
<dbReference type="PANTHER" id="PTHR39210:SF1">
    <property type="entry name" value="HEPARIN-SULFATE LYASE"/>
    <property type="match status" value="1"/>
</dbReference>
<protein>
    <recommendedName>
        <fullName evidence="9">Heparin-sulfate lyase N-terminal domain-containing protein</fullName>
    </recommendedName>
</protein>
<dbReference type="Pfam" id="PF16889">
    <property type="entry name" value="Hepar_II_III_N"/>
    <property type="match status" value="1"/>
</dbReference>
<evidence type="ECO:0000313" key="8">
    <source>
        <dbReference type="Proteomes" id="UP000616779"/>
    </source>
</evidence>
<dbReference type="Pfam" id="PF07940">
    <property type="entry name" value="Hepar_II_III_C"/>
    <property type="match status" value="1"/>
</dbReference>
<feature type="domain" description="Heparin-sulfate lyase N-terminal" evidence="6">
    <location>
        <begin position="89"/>
        <end position="331"/>
    </location>
</feature>
<comment type="subcellular location">
    <subcellularLocation>
        <location evidence="1">Periplasm</location>
    </subcellularLocation>
</comment>
<evidence type="ECO:0000259" key="5">
    <source>
        <dbReference type="Pfam" id="PF07940"/>
    </source>
</evidence>
<dbReference type="SUPFAM" id="SSF48230">
    <property type="entry name" value="Chondroitin AC/alginate lyase"/>
    <property type="match status" value="1"/>
</dbReference>
<dbReference type="PANTHER" id="PTHR39210">
    <property type="entry name" value="HEPARIN-SULFATE LYASE"/>
    <property type="match status" value="1"/>
</dbReference>
<feature type="domain" description="Heparinase II/III-like C-terminal" evidence="5">
    <location>
        <begin position="412"/>
        <end position="614"/>
    </location>
</feature>
<dbReference type="InterPro" id="IPR031680">
    <property type="entry name" value="Hepar_II_III_N"/>
</dbReference>
<dbReference type="Gene3D" id="1.50.10.100">
    <property type="entry name" value="Chondroitin AC/alginate lyase"/>
    <property type="match status" value="1"/>
</dbReference>
<evidence type="ECO:0000259" key="6">
    <source>
        <dbReference type="Pfam" id="PF16889"/>
    </source>
</evidence>
<keyword evidence="3" id="KW-0574">Periplasm</keyword>
<evidence type="ECO:0000256" key="4">
    <source>
        <dbReference type="ARBA" id="ARBA00023239"/>
    </source>
</evidence>
<dbReference type="Gene3D" id="2.70.98.70">
    <property type="match status" value="1"/>
</dbReference>
<keyword evidence="2" id="KW-0732">Signal</keyword>